<protein>
    <submittedName>
        <fullName evidence="2">Uncharacterized protein</fullName>
    </submittedName>
</protein>
<feature type="compositionally biased region" description="Low complexity" evidence="1">
    <location>
        <begin position="83"/>
        <end position="96"/>
    </location>
</feature>
<evidence type="ECO:0000256" key="1">
    <source>
        <dbReference type="SAM" id="MobiDB-lite"/>
    </source>
</evidence>
<sequence length="96" mass="10665">MDDYNAGYMPTSMPTSLLPSNNNSDTNVNTLSHKGTRAEYGDVETHGTESHGLTRPIDTSFSPFFLEAGIWPSNPPMPPPHPSSYMQQQQPWNELV</sequence>
<dbReference type="EMBL" id="MQTW01001106">
    <property type="protein sequence ID" value="RYC78497.1"/>
    <property type="molecule type" value="Genomic_DNA"/>
</dbReference>
<name>A0A4Q2V3U3_FUSOX</name>
<comment type="caution">
    <text evidence="2">The sequence shown here is derived from an EMBL/GenBank/DDBJ whole genome shotgun (WGS) entry which is preliminary data.</text>
</comment>
<feature type="region of interest" description="Disordered" evidence="1">
    <location>
        <begin position="72"/>
        <end position="96"/>
    </location>
</feature>
<feature type="compositionally biased region" description="Pro residues" evidence="1">
    <location>
        <begin position="73"/>
        <end position="82"/>
    </location>
</feature>
<dbReference type="Proteomes" id="UP000290540">
    <property type="component" value="Unassembled WGS sequence"/>
</dbReference>
<organism evidence="2 3">
    <name type="scientific">Fusarium oxysporum f. sp. narcissi</name>
    <dbReference type="NCBI Taxonomy" id="451672"/>
    <lineage>
        <taxon>Eukaryota</taxon>
        <taxon>Fungi</taxon>
        <taxon>Dikarya</taxon>
        <taxon>Ascomycota</taxon>
        <taxon>Pezizomycotina</taxon>
        <taxon>Sordariomycetes</taxon>
        <taxon>Hypocreomycetidae</taxon>
        <taxon>Hypocreales</taxon>
        <taxon>Nectriaceae</taxon>
        <taxon>Fusarium</taxon>
        <taxon>Fusarium oxysporum species complex</taxon>
    </lineage>
</organism>
<evidence type="ECO:0000313" key="3">
    <source>
        <dbReference type="Proteomes" id="UP000290540"/>
    </source>
</evidence>
<accession>A0A4Q2V3U3</accession>
<reference evidence="2 3" key="1">
    <citation type="submission" date="2016-12" db="EMBL/GenBank/DDBJ databases">
        <title>Draft genome sequence of Fusarium oxysporum causing rot on Narcissus.</title>
        <authorList>
            <person name="Armitage A.D."/>
            <person name="Taylor A."/>
            <person name="Clarkson J.P."/>
            <person name="Harrison R.J."/>
            <person name="Jackson A.C."/>
        </authorList>
    </citation>
    <scope>NUCLEOTIDE SEQUENCE [LARGE SCALE GENOMIC DNA]</scope>
    <source>
        <strain evidence="2 3">N139</strain>
    </source>
</reference>
<feature type="compositionally biased region" description="Polar residues" evidence="1">
    <location>
        <begin position="12"/>
        <end position="33"/>
    </location>
</feature>
<evidence type="ECO:0000313" key="2">
    <source>
        <dbReference type="EMBL" id="RYC78497.1"/>
    </source>
</evidence>
<gene>
    <name evidence="2" type="ORF">BFJ63_vAg18630</name>
</gene>
<feature type="region of interest" description="Disordered" evidence="1">
    <location>
        <begin position="1"/>
        <end position="56"/>
    </location>
</feature>
<proteinExistence type="predicted"/>
<feature type="compositionally biased region" description="Basic and acidic residues" evidence="1">
    <location>
        <begin position="36"/>
        <end position="49"/>
    </location>
</feature>
<dbReference type="AlphaFoldDB" id="A0A4Q2V3U3"/>